<dbReference type="RefSeq" id="WP_160914107.1">
    <property type="nucleotide sequence ID" value="NZ_WMFA01000003.1"/>
</dbReference>
<dbReference type="Proteomes" id="UP000450457">
    <property type="component" value="Unassembled WGS sequence"/>
</dbReference>
<reference evidence="2 3" key="1">
    <citation type="submission" date="2019-11" db="EMBL/GenBank/DDBJ databases">
        <title>Genome sequences of 17 halophilic strains isolated from different environments.</title>
        <authorList>
            <person name="Furrow R.E."/>
        </authorList>
    </citation>
    <scope>NUCLEOTIDE SEQUENCE [LARGE SCALE GENOMIC DNA]</scope>
    <source>
        <strain evidence="2 3">SL-4</strain>
    </source>
</reference>
<protein>
    <submittedName>
        <fullName evidence="2">Uncharacterized protein</fullName>
    </submittedName>
</protein>
<accession>A0A845FCZ6</accession>
<dbReference type="EMBL" id="WMFA01000003">
    <property type="protein sequence ID" value="MYL71437.1"/>
    <property type="molecule type" value="Genomic_DNA"/>
</dbReference>
<feature type="transmembrane region" description="Helical" evidence="1">
    <location>
        <begin position="55"/>
        <end position="74"/>
    </location>
</feature>
<evidence type="ECO:0000313" key="2">
    <source>
        <dbReference type="EMBL" id="MYL71437.1"/>
    </source>
</evidence>
<organism evidence="2 3">
    <name type="scientific">Halobacillus litoralis</name>
    <dbReference type="NCBI Taxonomy" id="45668"/>
    <lineage>
        <taxon>Bacteria</taxon>
        <taxon>Bacillati</taxon>
        <taxon>Bacillota</taxon>
        <taxon>Bacilli</taxon>
        <taxon>Bacillales</taxon>
        <taxon>Bacillaceae</taxon>
        <taxon>Halobacillus</taxon>
    </lineage>
</organism>
<evidence type="ECO:0000313" key="3">
    <source>
        <dbReference type="Proteomes" id="UP000450457"/>
    </source>
</evidence>
<evidence type="ECO:0000256" key="1">
    <source>
        <dbReference type="SAM" id="Phobius"/>
    </source>
</evidence>
<dbReference type="OrthoDB" id="2970949at2"/>
<gene>
    <name evidence="2" type="ORF">GLW00_11260</name>
</gene>
<keyword evidence="1" id="KW-0812">Transmembrane</keyword>
<feature type="transmembrane region" description="Helical" evidence="1">
    <location>
        <begin position="6"/>
        <end position="26"/>
    </location>
</feature>
<sequence length="82" mass="9151">MEELLNSVGWPVLLGFVMIHILLLLFKRRKVVLFISQVMAGAGALLMVIGLIEHLLLGVYGAIVLLSGIVFHFMTKDQMESR</sequence>
<comment type="caution">
    <text evidence="2">The sequence shown here is derived from an EMBL/GenBank/DDBJ whole genome shotgun (WGS) entry which is preliminary data.</text>
</comment>
<feature type="transmembrane region" description="Helical" evidence="1">
    <location>
        <begin position="31"/>
        <end position="49"/>
    </location>
</feature>
<name>A0A845FCZ6_9BACI</name>
<keyword evidence="1" id="KW-0472">Membrane</keyword>
<keyword evidence="1" id="KW-1133">Transmembrane helix</keyword>
<proteinExistence type="predicted"/>
<dbReference type="AlphaFoldDB" id="A0A845FCZ6"/>
<dbReference type="GeneID" id="78007580"/>